<organism evidence="2 3">
    <name type="scientific">Dawidia soli</name>
    <dbReference type="NCBI Taxonomy" id="2782352"/>
    <lineage>
        <taxon>Bacteria</taxon>
        <taxon>Pseudomonadati</taxon>
        <taxon>Bacteroidota</taxon>
        <taxon>Cytophagia</taxon>
        <taxon>Cytophagales</taxon>
        <taxon>Chryseotaleaceae</taxon>
        <taxon>Dawidia</taxon>
    </lineage>
</organism>
<keyword evidence="3" id="KW-1185">Reference proteome</keyword>
<evidence type="ECO:0000313" key="3">
    <source>
        <dbReference type="Proteomes" id="UP001319180"/>
    </source>
</evidence>
<feature type="chain" id="PRO_5042965934" evidence="1">
    <location>
        <begin position="29"/>
        <end position="290"/>
    </location>
</feature>
<feature type="signal peptide" evidence="1">
    <location>
        <begin position="1"/>
        <end position="28"/>
    </location>
</feature>
<dbReference type="Proteomes" id="UP001319180">
    <property type="component" value="Unassembled WGS sequence"/>
</dbReference>
<dbReference type="InterPro" id="IPR030890">
    <property type="entry name" value="LP_HExxH_w_TonB"/>
</dbReference>
<evidence type="ECO:0000313" key="2">
    <source>
        <dbReference type="EMBL" id="MBT1689024.1"/>
    </source>
</evidence>
<name>A0AAP2DBQ3_9BACT</name>
<dbReference type="Gene3D" id="3.40.390.70">
    <property type="match status" value="1"/>
</dbReference>
<dbReference type="SUPFAM" id="SSF55486">
    <property type="entry name" value="Metalloproteases ('zincins'), catalytic domain"/>
    <property type="match status" value="1"/>
</dbReference>
<protein>
    <submittedName>
        <fullName evidence="2">Zinc-binding metallopeptidase</fullName>
    </submittedName>
</protein>
<dbReference type="NCBIfam" id="TIGR04549">
    <property type="entry name" value="LP_HExxH_w_tonB"/>
    <property type="match status" value="1"/>
</dbReference>
<dbReference type="EMBL" id="JAHESC010000034">
    <property type="protein sequence ID" value="MBT1689024.1"/>
    <property type="molecule type" value="Genomic_DNA"/>
</dbReference>
<evidence type="ECO:0000256" key="1">
    <source>
        <dbReference type="SAM" id="SignalP"/>
    </source>
</evidence>
<sequence length="290" mass="32660">MNYTSIQAALTRGAWLLCLALVFTVAGCREEDEDLDVSFLDPSQEARTAVDLWLQEHYTAPYNIAVDYKWTPFELPNNKVLVPVKEDKVIPVMEVIRKTWIEPYVAKAGEAFIKTHAPKQFVLVGSAEYNNDGTMVLGEAESGRKVTLFVINDFQKTNVPAVKQMLHTIHHEFAHILHQTILYPREFKQITPSGYTATWYNTPDETAWSLGFITPYARASTDEDFVEMISTMLVEGKEGYEAIVAKASPEAQALLRRKEAFVVAYFKESWNIDFAALQAATQQAIAAATK</sequence>
<dbReference type="AlphaFoldDB" id="A0AAP2DBQ3"/>
<reference evidence="2 3" key="1">
    <citation type="submission" date="2021-05" db="EMBL/GenBank/DDBJ databases">
        <title>A Polyphasic approach of four new species of the genus Ohtaekwangia: Ohtaekwangia histidinii sp. nov., Ohtaekwangia cretensis sp. nov., Ohtaekwangia indiensis sp. nov., Ohtaekwangia reichenbachii sp. nov. from diverse environment.</title>
        <authorList>
            <person name="Octaviana S."/>
        </authorList>
    </citation>
    <scope>NUCLEOTIDE SEQUENCE [LARGE SCALE GENOMIC DNA]</scope>
    <source>
        <strain evidence="2 3">PWU37</strain>
    </source>
</reference>
<keyword evidence="1" id="KW-0732">Signal</keyword>
<gene>
    <name evidence="2" type="ORF">KK078_20835</name>
</gene>
<comment type="caution">
    <text evidence="2">The sequence shown here is derived from an EMBL/GenBank/DDBJ whole genome shotgun (WGS) entry which is preliminary data.</text>
</comment>
<accession>A0AAP2DBQ3</accession>
<proteinExistence type="predicted"/>
<dbReference type="Pfam" id="PF15890">
    <property type="entry name" value="Peptidase_Mx1"/>
    <property type="match status" value="1"/>
</dbReference>